<reference evidence="2" key="1">
    <citation type="submission" date="2018-04" db="EMBL/GenBank/DDBJ databases">
        <authorList>
            <person name="Go L.Y."/>
            <person name="Mitchell J.A."/>
        </authorList>
    </citation>
    <scope>NUCLEOTIDE SEQUENCE [LARGE SCALE GENOMIC DNA]</scope>
</reference>
<evidence type="ECO:0000313" key="2">
    <source>
        <dbReference type="Proteomes" id="UP000251243"/>
    </source>
</evidence>
<keyword evidence="2" id="KW-1185">Reference proteome</keyword>
<evidence type="ECO:0000313" key="1">
    <source>
        <dbReference type="EMBL" id="AWY06701.1"/>
    </source>
</evidence>
<dbReference type="KEGG" id="vg:54993750"/>
<name>A0A2Z4Q9N4_9CAUD</name>
<accession>A0A2Z4Q9N4</accession>
<organism evidence="1 2">
    <name type="scientific">Microbacterium phage Zeta1847</name>
    <dbReference type="NCBI Taxonomy" id="2201444"/>
    <lineage>
        <taxon>Viruses</taxon>
        <taxon>Duplodnaviria</taxon>
        <taxon>Heunggongvirae</taxon>
        <taxon>Uroviricota</taxon>
        <taxon>Caudoviricetes</taxon>
        <taxon>Casidaviridae</taxon>
        <taxon>Zetavirus</taxon>
        <taxon>Zetavirus zeta1847</taxon>
    </lineage>
</organism>
<dbReference type="RefSeq" id="YP_009803190.1">
    <property type="nucleotide sequence ID" value="NC_047992.1"/>
</dbReference>
<gene>
    <name evidence="1" type="primary">67</name>
    <name evidence="1" type="ORF">SEA_ZETA1847_67</name>
</gene>
<dbReference type="Proteomes" id="UP000251243">
    <property type="component" value="Segment"/>
</dbReference>
<dbReference type="GeneID" id="54993750"/>
<protein>
    <submittedName>
        <fullName evidence="1">Uncharacterized protein</fullName>
    </submittedName>
</protein>
<sequence>MYDGTMTNTTAASLRKLSTADLEELLASTKRTADSLEERRKFREADAADREAKLIARILAERTAR</sequence>
<dbReference type="EMBL" id="MH271320">
    <property type="protein sequence ID" value="AWY06701.1"/>
    <property type="molecule type" value="Genomic_DNA"/>
</dbReference>
<proteinExistence type="predicted"/>